<evidence type="ECO:0000256" key="1">
    <source>
        <dbReference type="SAM" id="MobiDB-lite"/>
    </source>
</evidence>
<proteinExistence type="predicted"/>
<feature type="compositionally biased region" description="Basic and acidic residues" evidence="1">
    <location>
        <begin position="1"/>
        <end position="12"/>
    </location>
</feature>
<gene>
    <name evidence="2" type="ORF">HMI46_22040</name>
</gene>
<name>A0AAP7A098_PAEAL</name>
<dbReference type="EMBL" id="JABFOR010000039">
    <property type="protein sequence ID" value="NOJ73218.1"/>
    <property type="molecule type" value="Genomic_DNA"/>
</dbReference>
<dbReference type="AlphaFoldDB" id="A0AAP7A098"/>
<feature type="compositionally biased region" description="Basic and acidic residues" evidence="1">
    <location>
        <begin position="102"/>
        <end position="121"/>
    </location>
</feature>
<feature type="region of interest" description="Disordered" evidence="1">
    <location>
        <begin position="102"/>
        <end position="127"/>
    </location>
</feature>
<accession>A0AAP7A098</accession>
<evidence type="ECO:0000313" key="3">
    <source>
        <dbReference type="Proteomes" id="UP000552038"/>
    </source>
</evidence>
<dbReference type="RefSeq" id="WP_171418845.1">
    <property type="nucleotide sequence ID" value="NZ_JABFOR010000039.1"/>
</dbReference>
<feature type="compositionally biased region" description="Basic residues" evidence="1">
    <location>
        <begin position="13"/>
        <end position="27"/>
    </location>
</feature>
<evidence type="ECO:0000313" key="2">
    <source>
        <dbReference type="EMBL" id="NOJ73218.1"/>
    </source>
</evidence>
<evidence type="ECO:0008006" key="4">
    <source>
        <dbReference type="Google" id="ProtNLM"/>
    </source>
</evidence>
<sequence length="127" mass="14956">MSNDRFKELTKEGHHRGEHQRGERHRGRGDSRHHGPKTFRRGRALAFLEMLNLKRSTLKQQLDQPEFDSIRPILVGELKAIDMIINEFVQLFEIHENEEINKHIQDKRSKSTSDKENKEAADSDEEE</sequence>
<protein>
    <recommendedName>
        <fullName evidence="4">O-antigen polymerase</fullName>
    </recommendedName>
</protein>
<reference evidence="2 3" key="1">
    <citation type="submission" date="2020-05" db="EMBL/GenBank/DDBJ databases">
        <title>Whole genome sequencing and identification of novel metabolites from Paenibacillus alvei strain JR949.</title>
        <authorList>
            <person name="Rajendhran J."/>
            <person name="Sree Pranav P."/>
            <person name="Mahalakshmi B."/>
            <person name="Karthikeyan R."/>
        </authorList>
    </citation>
    <scope>NUCLEOTIDE SEQUENCE [LARGE SCALE GENOMIC DNA]</scope>
    <source>
        <strain evidence="2 3">JR949</strain>
    </source>
</reference>
<feature type="region of interest" description="Disordered" evidence="1">
    <location>
        <begin position="1"/>
        <end position="41"/>
    </location>
</feature>
<comment type="caution">
    <text evidence="2">The sequence shown here is derived from an EMBL/GenBank/DDBJ whole genome shotgun (WGS) entry which is preliminary data.</text>
</comment>
<dbReference type="Proteomes" id="UP000552038">
    <property type="component" value="Unassembled WGS sequence"/>
</dbReference>
<organism evidence="2 3">
    <name type="scientific">Paenibacillus alvei</name>
    <name type="common">Bacillus alvei</name>
    <dbReference type="NCBI Taxonomy" id="44250"/>
    <lineage>
        <taxon>Bacteria</taxon>
        <taxon>Bacillati</taxon>
        <taxon>Bacillota</taxon>
        <taxon>Bacilli</taxon>
        <taxon>Bacillales</taxon>
        <taxon>Paenibacillaceae</taxon>
        <taxon>Paenibacillus</taxon>
    </lineage>
</organism>